<proteinExistence type="predicted"/>
<accession>A0A6A0AEQ0</accession>
<evidence type="ECO:0000256" key="1">
    <source>
        <dbReference type="SAM" id="MobiDB-lite"/>
    </source>
</evidence>
<evidence type="ECO:0000313" key="2">
    <source>
        <dbReference type="EMBL" id="GFH31360.1"/>
    </source>
</evidence>
<dbReference type="Proteomes" id="UP000485058">
    <property type="component" value="Unassembled WGS sequence"/>
</dbReference>
<protein>
    <submittedName>
        <fullName evidence="2">Uncharacterized protein</fullName>
    </submittedName>
</protein>
<organism evidence="2 3">
    <name type="scientific">Haematococcus lacustris</name>
    <name type="common">Green alga</name>
    <name type="synonym">Haematococcus pluvialis</name>
    <dbReference type="NCBI Taxonomy" id="44745"/>
    <lineage>
        <taxon>Eukaryota</taxon>
        <taxon>Viridiplantae</taxon>
        <taxon>Chlorophyta</taxon>
        <taxon>core chlorophytes</taxon>
        <taxon>Chlorophyceae</taxon>
        <taxon>CS clade</taxon>
        <taxon>Chlamydomonadales</taxon>
        <taxon>Haematococcaceae</taxon>
        <taxon>Haematococcus</taxon>
    </lineage>
</organism>
<feature type="compositionally biased region" description="Basic residues" evidence="1">
    <location>
        <begin position="80"/>
        <end position="93"/>
    </location>
</feature>
<sequence>MFDCQTPDFGCTDTSIARYWAEMLREACKQSRGCVVMVHEFRTSRVSSARTNVVAGQVAAPGAQHGDAVPDPGPDVLNKHQQHQVLRSRRVSRAQHPPHCSRAGPPPRAQQLAGPPSYA</sequence>
<comment type="caution">
    <text evidence="2">The sequence shown here is derived from an EMBL/GenBank/DDBJ whole genome shotgun (WGS) entry which is preliminary data.</text>
</comment>
<gene>
    <name evidence="2" type="ORF">HaLaN_30389</name>
</gene>
<dbReference type="AlphaFoldDB" id="A0A6A0AEQ0"/>
<reference evidence="2 3" key="1">
    <citation type="submission" date="2020-02" db="EMBL/GenBank/DDBJ databases">
        <title>Draft genome sequence of Haematococcus lacustris strain NIES-144.</title>
        <authorList>
            <person name="Morimoto D."/>
            <person name="Nakagawa S."/>
            <person name="Yoshida T."/>
            <person name="Sawayama S."/>
        </authorList>
    </citation>
    <scope>NUCLEOTIDE SEQUENCE [LARGE SCALE GENOMIC DNA]</scope>
    <source>
        <strain evidence="2 3">NIES-144</strain>
    </source>
</reference>
<name>A0A6A0AEQ0_HAELA</name>
<dbReference type="EMBL" id="BLLF01005564">
    <property type="protein sequence ID" value="GFH31360.1"/>
    <property type="molecule type" value="Genomic_DNA"/>
</dbReference>
<feature type="region of interest" description="Disordered" evidence="1">
    <location>
        <begin position="59"/>
        <end position="119"/>
    </location>
</feature>
<evidence type="ECO:0000313" key="3">
    <source>
        <dbReference type="Proteomes" id="UP000485058"/>
    </source>
</evidence>
<keyword evidence="3" id="KW-1185">Reference proteome</keyword>